<gene>
    <name evidence="1" type="ORF">LCGC14_2813400</name>
</gene>
<sequence length="104" mass="11429">MTERTKNTITAVSVTVVCIIVAWAHCTNTTQAARKVTTFDADTYWQYQTVVKLADIPEGSVPFPLKGGDPETLVVMNVHAIELADGWAVRMSYSRVEPDGWGAE</sequence>
<evidence type="ECO:0000313" key="1">
    <source>
        <dbReference type="EMBL" id="KKK81442.1"/>
    </source>
</evidence>
<dbReference type="AlphaFoldDB" id="A0A0F8YJ86"/>
<accession>A0A0F8YJ86</accession>
<protein>
    <submittedName>
        <fullName evidence="1">Uncharacterized protein</fullName>
    </submittedName>
</protein>
<dbReference type="EMBL" id="LAZR01053123">
    <property type="protein sequence ID" value="KKK81442.1"/>
    <property type="molecule type" value="Genomic_DNA"/>
</dbReference>
<proteinExistence type="predicted"/>
<name>A0A0F8YJ86_9ZZZZ</name>
<reference evidence="1" key="1">
    <citation type="journal article" date="2015" name="Nature">
        <title>Complex archaea that bridge the gap between prokaryotes and eukaryotes.</title>
        <authorList>
            <person name="Spang A."/>
            <person name="Saw J.H."/>
            <person name="Jorgensen S.L."/>
            <person name="Zaremba-Niedzwiedzka K."/>
            <person name="Martijn J."/>
            <person name="Lind A.E."/>
            <person name="van Eijk R."/>
            <person name="Schleper C."/>
            <person name="Guy L."/>
            <person name="Ettema T.J."/>
        </authorList>
    </citation>
    <scope>NUCLEOTIDE SEQUENCE</scope>
</reference>
<comment type="caution">
    <text evidence="1">The sequence shown here is derived from an EMBL/GenBank/DDBJ whole genome shotgun (WGS) entry which is preliminary data.</text>
</comment>
<organism evidence="1">
    <name type="scientific">marine sediment metagenome</name>
    <dbReference type="NCBI Taxonomy" id="412755"/>
    <lineage>
        <taxon>unclassified sequences</taxon>
        <taxon>metagenomes</taxon>
        <taxon>ecological metagenomes</taxon>
    </lineage>
</organism>